<keyword evidence="3" id="KW-1185">Reference proteome</keyword>
<dbReference type="EMBL" id="JAQQWP010000007">
    <property type="protein sequence ID" value="KAK8109935.1"/>
    <property type="molecule type" value="Genomic_DNA"/>
</dbReference>
<evidence type="ECO:0000313" key="3">
    <source>
        <dbReference type="Proteomes" id="UP001392437"/>
    </source>
</evidence>
<evidence type="ECO:0000256" key="1">
    <source>
        <dbReference type="SAM" id="MobiDB-lite"/>
    </source>
</evidence>
<name>A0AAW0QNH0_9PEZI</name>
<dbReference type="Proteomes" id="UP001392437">
    <property type="component" value="Unassembled WGS sequence"/>
</dbReference>
<dbReference type="AlphaFoldDB" id="A0AAW0QNH0"/>
<gene>
    <name evidence="2" type="ORF">PG999_008072</name>
</gene>
<proteinExistence type="predicted"/>
<evidence type="ECO:0000313" key="2">
    <source>
        <dbReference type="EMBL" id="KAK8109935.1"/>
    </source>
</evidence>
<reference evidence="2 3" key="1">
    <citation type="submission" date="2023-01" db="EMBL/GenBank/DDBJ databases">
        <title>Analysis of 21 Apiospora genomes using comparative genomics revels a genus with tremendous synthesis potential of carbohydrate active enzymes and secondary metabolites.</title>
        <authorList>
            <person name="Sorensen T."/>
        </authorList>
    </citation>
    <scope>NUCLEOTIDE SEQUENCE [LARGE SCALE GENOMIC DNA]</scope>
    <source>
        <strain evidence="2 3">CBS 117206</strain>
    </source>
</reference>
<accession>A0AAW0QNH0</accession>
<feature type="region of interest" description="Disordered" evidence="1">
    <location>
        <begin position="104"/>
        <end position="125"/>
    </location>
</feature>
<organism evidence="2 3">
    <name type="scientific">Apiospora kogelbergensis</name>
    <dbReference type="NCBI Taxonomy" id="1337665"/>
    <lineage>
        <taxon>Eukaryota</taxon>
        <taxon>Fungi</taxon>
        <taxon>Dikarya</taxon>
        <taxon>Ascomycota</taxon>
        <taxon>Pezizomycotina</taxon>
        <taxon>Sordariomycetes</taxon>
        <taxon>Xylariomycetidae</taxon>
        <taxon>Amphisphaeriales</taxon>
        <taxon>Apiosporaceae</taxon>
        <taxon>Apiospora</taxon>
    </lineage>
</organism>
<comment type="caution">
    <text evidence="2">The sequence shown here is derived from an EMBL/GenBank/DDBJ whole genome shotgun (WGS) entry which is preliminary data.</text>
</comment>
<sequence length="150" mass="16033">MYGDLFDHRAFTRRDPGLLGLVTGPPGLDSALELLDNVTDLVRKLDILNHVEPSKAPPRSLRKVQSMAHDVFGLLLSNPNKAAAELISTSLGNTNVHSVAIGALETGENSENDTDNPNIDRDTNTASSGSIYPLADPVWLNVPHAMLGVA</sequence>
<protein>
    <submittedName>
        <fullName evidence="2">Uncharacterized protein</fullName>
    </submittedName>
</protein>